<sequence length="294" mass="32885">MKQRFLVNTAEVFQSYVFENNRKIVPSSATLTVYRPGGASELISGSAMTVQGDGRLDLSLSAADNSGADENYKAVIAYVYSAVTYYATLYYDVVRSKLHKVVIDDDIVAELPQLRDGGWRVHGTAESGSATTIVDTELKRYEDDYFTGGLACSIDKGETRGITDFAASTGTVTAEAFSSAVATDKYILTRSFSREIQRAFEKIEELLVRRGRRPHLVLDPYDLREVHIYLSVAEVCKGMATEHENLWWELWKGYEKTAIEAFNALNLKYDYTRDGYIAGGEETSGMTYKRSGRR</sequence>
<proteinExistence type="predicted"/>
<organism evidence="1">
    <name type="scientific">hydrothermal vent metagenome</name>
    <dbReference type="NCBI Taxonomy" id="652676"/>
    <lineage>
        <taxon>unclassified sequences</taxon>
        <taxon>metagenomes</taxon>
        <taxon>ecological metagenomes</taxon>
    </lineage>
</organism>
<evidence type="ECO:0000313" key="1">
    <source>
        <dbReference type="EMBL" id="VAW37812.1"/>
    </source>
</evidence>
<accession>A0A3B0VFU1</accession>
<protein>
    <submittedName>
        <fullName evidence="1">Uncharacterized protein</fullName>
    </submittedName>
</protein>
<dbReference type="EMBL" id="UOEZ01000061">
    <property type="protein sequence ID" value="VAW37812.1"/>
    <property type="molecule type" value="Genomic_DNA"/>
</dbReference>
<dbReference type="AlphaFoldDB" id="A0A3B0VFU1"/>
<gene>
    <name evidence="1" type="ORF">MNBD_DELTA02-730</name>
</gene>
<name>A0A3B0VFU1_9ZZZZ</name>
<reference evidence="1" key="1">
    <citation type="submission" date="2018-06" db="EMBL/GenBank/DDBJ databases">
        <authorList>
            <person name="Zhirakovskaya E."/>
        </authorList>
    </citation>
    <scope>NUCLEOTIDE SEQUENCE</scope>
</reference>